<evidence type="ECO:0000313" key="3">
    <source>
        <dbReference type="Proteomes" id="UP000828390"/>
    </source>
</evidence>
<keyword evidence="3" id="KW-1185">Reference proteome</keyword>
<accession>A0A9D4HRV0</accession>
<protein>
    <submittedName>
        <fullName evidence="2">Uncharacterized protein</fullName>
    </submittedName>
</protein>
<gene>
    <name evidence="2" type="ORF">DPMN_054686</name>
</gene>
<feature type="region of interest" description="Disordered" evidence="1">
    <location>
        <begin position="19"/>
        <end position="38"/>
    </location>
</feature>
<reference evidence="2" key="1">
    <citation type="journal article" date="2019" name="bioRxiv">
        <title>The Genome of the Zebra Mussel, Dreissena polymorpha: A Resource for Invasive Species Research.</title>
        <authorList>
            <person name="McCartney M.A."/>
            <person name="Auch B."/>
            <person name="Kono T."/>
            <person name="Mallez S."/>
            <person name="Zhang Y."/>
            <person name="Obille A."/>
            <person name="Becker A."/>
            <person name="Abrahante J.E."/>
            <person name="Garbe J."/>
            <person name="Badalamenti J.P."/>
            <person name="Herman A."/>
            <person name="Mangelson H."/>
            <person name="Liachko I."/>
            <person name="Sullivan S."/>
            <person name="Sone E.D."/>
            <person name="Koren S."/>
            <person name="Silverstein K.A.T."/>
            <person name="Beckman K.B."/>
            <person name="Gohl D.M."/>
        </authorList>
    </citation>
    <scope>NUCLEOTIDE SEQUENCE</scope>
    <source>
        <strain evidence="2">Duluth1</strain>
        <tissue evidence="2">Whole animal</tissue>
    </source>
</reference>
<evidence type="ECO:0000256" key="1">
    <source>
        <dbReference type="SAM" id="MobiDB-lite"/>
    </source>
</evidence>
<comment type="caution">
    <text evidence="2">The sequence shown here is derived from an EMBL/GenBank/DDBJ whole genome shotgun (WGS) entry which is preliminary data.</text>
</comment>
<evidence type="ECO:0000313" key="2">
    <source>
        <dbReference type="EMBL" id="KAH3728725.1"/>
    </source>
</evidence>
<dbReference type="EMBL" id="JAIWYP010000012">
    <property type="protein sequence ID" value="KAH3728725.1"/>
    <property type="molecule type" value="Genomic_DNA"/>
</dbReference>
<sequence>METDKSFIEILLDFGVKEADSDSTFEPDSEEESSYEDYDMSDVEDFELELSMIANYLTLDDMENLPIHGAYDRDTLIDDDEEDEEETEDDDPHSIEGRDLVAERKAVVFEGNVRQLAMTKPVTTWPPWLLIKIQRARMRERESTMTTVRQYDGDNAFVRLRKRASTMMTMRQCDNTMAAVR</sequence>
<feature type="compositionally biased region" description="Acidic residues" evidence="1">
    <location>
        <begin position="21"/>
        <end position="38"/>
    </location>
</feature>
<organism evidence="2 3">
    <name type="scientific">Dreissena polymorpha</name>
    <name type="common">Zebra mussel</name>
    <name type="synonym">Mytilus polymorpha</name>
    <dbReference type="NCBI Taxonomy" id="45954"/>
    <lineage>
        <taxon>Eukaryota</taxon>
        <taxon>Metazoa</taxon>
        <taxon>Spiralia</taxon>
        <taxon>Lophotrochozoa</taxon>
        <taxon>Mollusca</taxon>
        <taxon>Bivalvia</taxon>
        <taxon>Autobranchia</taxon>
        <taxon>Heteroconchia</taxon>
        <taxon>Euheterodonta</taxon>
        <taxon>Imparidentia</taxon>
        <taxon>Neoheterodontei</taxon>
        <taxon>Myida</taxon>
        <taxon>Dreissenoidea</taxon>
        <taxon>Dreissenidae</taxon>
        <taxon>Dreissena</taxon>
    </lineage>
</organism>
<dbReference type="AlphaFoldDB" id="A0A9D4HRV0"/>
<reference evidence="2" key="2">
    <citation type="submission" date="2020-11" db="EMBL/GenBank/DDBJ databases">
        <authorList>
            <person name="McCartney M.A."/>
            <person name="Auch B."/>
            <person name="Kono T."/>
            <person name="Mallez S."/>
            <person name="Becker A."/>
            <person name="Gohl D.M."/>
            <person name="Silverstein K.A.T."/>
            <person name="Koren S."/>
            <person name="Bechman K.B."/>
            <person name="Herman A."/>
            <person name="Abrahante J.E."/>
            <person name="Garbe J."/>
        </authorList>
    </citation>
    <scope>NUCLEOTIDE SEQUENCE</scope>
    <source>
        <strain evidence="2">Duluth1</strain>
        <tissue evidence="2">Whole animal</tissue>
    </source>
</reference>
<proteinExistence type="predicted"/>
<name>A0A9D4HRV0_DREPO</name>
<dbReference type="Proteomes" id="UP000828390">
    <property type="component" value="Unassembled WGS sequence"/>
</dbReference>